<evidence type="ECO:0000256" key="1">
    <source>
        <dbReference type="ARBA" id="ARBA00008056"/>
    </source>
</evidence>
<keyword evidence="3 5" id="KW-0560">Oxidoreductase</keyword>
<protein>
    <submittedName>
        <fullName evidence="7">UPF0676 protein</fullName>
    </submittedName>
</protein>
<gene>
    <name evidence="7" type="ORF">HOO65_040151</name>
</gene>
<dbReference type="PROSITE" id="PS51471">
    <property type="entry name" value="FE2OG_OXY"/>
    <property type="match status" value="1"/>
</dbReference>
<evidence type="ECO:0000256" key="2">
    <source>
        <dbReference type="ARBA" id="ARBA00022723"/>
    </source>
</evidence>
<keyword evidence="2 5" id="KW-0479">Metal-binding</keyword>
<evidence type="ECO:0000256" key="3">
    <source>
        <dbReference type="ARBA" id="ARBA00023002"/>
    </source>
</evidence>
<evidence type="ECO:0000256" key="5">
    <source>
        <dbReference type="RuleBase" id="RU003682"/>
    </source>
</evidence>
<dbReference type="RefSeq" id="XP_070858994.1">
    <property type="nucleotide sequence ID" value="XM_071002799.1"/>
</dbReference>
<dbReference type="InterPro" id="IPR027443">
    <property type="entry name" value="IPNS-like_sf"/>
</dbReference>
<dbReference type="InterPro" id="IPR026992">
    <property type="entry name" value="DIOX_N"/>
</dbReference>
<evidence type="ECO:0000259" key="6">
    <source>
        <dbReference type="PROSITE" id="PS51471"/>
    </source>
</evidence>
<evidence type="ECO:0000313" key="7">
    <source>
        <dbReference type="EMBL" id="KAL2887814.1"/>
    </source>
</evidence>
<accession>A0ABR4MHT9</accession>
<dbReference type="GeneID" id="98117927"/>
<dbReference type="Pfam" id="PF03171">
    <property type="entry name" value="2OG-FeII_Oxy"/>
    <property type="match status" value="1"/>
</dbReference>
<evidence type="ECO:0000256" key="4">
    <source>
        <dbReference type="ARBA" id="ARBA00023004"/>
    </source>
</evidence>
<dbReference type="EMBL" id="JABSNW010000004">
    <property type="protein sequence ID" value="KAL2887814.1"/>
    <property type="molecule type" value="Genomic_DNA"/>
</dbReference>
<dbReference type="InterPro" id="IPR044861">
    <property type="entry name" value="IPNS-like_FE2OG_OXY"/>
</dbReference>
<dbReference type="InterPro" id="IPR005123">
    <property type="entry name" value="Oxoglu/Fe-dep_dioxygenase_dom"/>
</dbReference>
<dbReference type="SUPFAM" id="SSF51197">
    <property type="entry name" value="Clavaminate synthase-like"/>
    <property type="match status" value="1"/>
</dbReference>
<feature type="domain" description="Fe2OG dioxygenase" evidence="6">
    <location>
        <begin position="194"/>
        <end position="322"/>
    </location>
</feature>
<comment type="similarity">
    <text evidence="1 5">Belongs to the iron/ascorbate-dependent oxidoreductase family.</text>
</comment>
<evidence type="ECO:0000313" key="8">
    <source>
        <dbReference type="Proteomes" id="UP001610728"/>
    </source>
</evidence>
<organism evidence="7 8">
    <name type="scientific">Ceratocystis lukuohia</name>
    <dbReference type="NCBI Taxonomy" id="2019550"/>
    <lineage>
        <taxon>Eukaryota</taxon>
        <taxon>Fungi</taxon>
        <taxon>Dikarya</taxon>
        <taxon>Ascomycota</taxon>
        <taxon>Pezizomycotina</taxon>
        <taxon>Sordariomycetes</taxon>
        <taxon>Hypocreomycetidae</taxon>
        <taxon>Microascales</taxon>
        <taxon>Ceratocystidaceae</taxon>
        <taxon>Ceratocystis</taxon>
    </lineage>
</organism>
<dbReference type="PANTHER" id="PTHR10209:SF886">
    <property type="entry name" value="UPF0676 PROTEIN C1494.01"/>
    <property type="match status" value="1"/>
</dbReference>
<dbReference type="Pfam" id="PF14226">
    <property type="entry name" value="DIOX_N"/>
    <property type="match status" value="1"/>
</dbReference>
<dbReference type="Proteomes" id="UP001610728">
    <property type="component" value="Unassembled WGS sequence"/>
</dbReference>
<reference evidence="7 8" key="1">
    <citation type="submission" date="2020-05" db="EMBL/GenBank/DDBJ databases">
        <title>Ceratocystis lukuohia genome.</title>
        <authorList>
            <person name="Harrington T.C."/>
            <person name="Kim K."/>
            <person name="Mayers C.G."/>
        </authorList>
    </citation>
    <scope>NUCLEOTIDE SEQUENCE [LARGE SCALE GENOMIC DNA]</scope>
    <source>
        <strain evidence="7 8">C4212</strain>
    </source>
</reference>
<keyword evidence="4 5" id="KW-0408">Iron</keyword>
<keyword evidence="8" id="KW-1185">Reference proteome</keyword>
<proteinExistence type="inferred from homology"/>
<name>A0ABR4MHT9_9PEZI</name>
<comment type="caution">
    <text evidence="7">The sequence shown here is derived from an EMBL/GenBank/DDBJ whole genome shotgun (WGS) entry which is preliminary data.</text>
</comment>
<dbReference type="Gene3D" id="2.60.120.330">
    <property type="entry name" value="B-lactam Antibiotic, Isopenicillin N Synthase, Chain"/>
    <property type="match status" value="1"/>
</dbReference>
<dbReference type="PANTHER" id="PTHR10209">
    <property type="entry name" value="OXIDOREDUCTASE, 2OG-FE II OXYGENASE FAMILY PROTEIN"/>
    <property type="match status" value="1"/>
</dbReference>
<sequence>MVKAERPVGFLHLKFLYSKSPSSAMASSLAKIPIIDITADGVSEFDIGKALVDAAAEQGFIYIKNTGKVMPIDRIQKAFDISRILFKETSLDEKRRCTIQKNNRGWSDMQTEMLDPKTQKAGDTKEGFNFGEFKDGKPNQPLPSTIEPFEGDIKQIFDNCSSLAQRIIYLLGVGLETQPADFFSSVHTPEKGESGTTLRMLYYPAPSEVPVADKSVRAGAHSDYGSITLLFRLPGQAGLEILTRENTWAPVPVIPTGTETDPSPPILVNIGDLLSYWTNGLFRSTIHRVTVPTPATSSTTSPATVAGEAAGERYSVAFFCHPVSDTRLEPVPSTRVANFSGSTVDDNINPYAQRKVMTANEHLFMRLRATYKDLYGSEKTSSQGPMV</sequence>